<reference evidence="1" key="1">
    <citation type="submission" date="2021-01" db="EMBL/GenBank/DDBJ databases">
        <title>Genome sequence of Phenylobacterium sp. 20VBR1 isolated from a valley glaceir, Ny-Alesund, Svalbard.</title>
        <authorList>
            <person name="Thomas F.A."/>
            <person name="Krishnan K.P."/>
            <person name="Sinha R.K."/>
        </authorList>
    </citation>
    <scope>NUCLEOTIDE SEQUENCE</scope>
    <source>
        <strain evidence="1">20VBR1</strain>
    </source>
</reference>
<gene>
    <name evidence="1" type="ORF">JKL49_13225</name>
</gene>
<evidence type="ECO:0000313" key="1">
    <source>
        <dbReference type="EMBL" id="QQZ51770.1"/>
    </source>
</evidence>
<dbReference type="EMBL" id="CP068570">
    <property type="protein sequence ID" value="QQZ51770.1"/>
    <property type="molecule type" value="Genomic_DNA"/>
</dbReference>
<sequence>MLDQILDAVATAVAGQCKALDVVATARMHSLLADGADQLAAGRRSREGGSSSRLCPLAGS</sequence>
<accession>A0A974S938</accession>
<proteinExistence type="predicted"/>
<dbReference type="AlphaFoldDB" id="A0A974S938"/>
<protein>
    <submittedName>
        <fullName evidence="1">Uncharacterized protein</fullName>
    </submittedName>
</protein>
<organism evidence="1">
    <name type="scientific">Phenylobacterium glaciei</name>
    <dbReference type="NCBI Taxonomy" id="2803784"/>
    <lineage>
        <taxon>Bacteria</taxon>
        <taxon>Pseudomonadati</taxon>
        <taxon>Pseudomonadota</taxon>
        <taxon>Alphaproteobacteria</taxon>
        <taxon>Caulobacterales</taxon>
        <taxon>Caulobacteraceae</taxon>
        <taxon>Phenylobacterium</taxon>
    </lineage>
</organism>
<name>A0A974S938_9CAUL</name>